<evidence type="ECO:0000313" key="1">
    <source>
        <dbReference type="EMBL" id="AEA24528.1"/>
    </source>
</evidence>
<keyword evidence="2" id="KW-1185">Reference proteome</keyword>
<organism evidence="1 2">
    <name type="scientific">Pseudonocardia dioxanivorans (strain ATCC 55486 / DSM 44775 / JCM 13855 / CB1190)</name>
    <dbReference type="NCBI Taxonomy" id="675635"/>
    <lineage>
        <taxon>Bacteria</taxon>
        <taxon>Bacillati</taxon>
        <taxon>Actinomycetota</taxon>
        <taxon>Actinomycetes</taxon>
        <taxon>Pseudonocardiales</taxon>
        <taxon>Pseudonocardiaceae</taxon>
        <taxon>Pseudonocardia</taxon>
    </lineage>
</organism>
<protein>
    <submittedName>
        <fullName evidence="1">Uncharacterized protein</fullName>
    </submittedName>
</protein>
<name>F4CSS5_PSEUX</name>
<evidence type="ECO:0000313" key="2">
    <source>
        <dbReference type="Proteomes" id="UP000007809"/>
    </source>
</evidence>
<reference evidence="1 2" key="1">
    <citation type="journal article" date="2011" name="J. Bacteriol.">
        <title>Genome sequence of the 1,4-dioxane-degrading Pseudonocardia dioxanivorans strain CB1190.</title>
        <authorList>
            <person name="Sales C.M."/>
            <person name="Mahendra S."/>
            <person name="Grostern A."/>
            <person name="Parales R.E."/>
            <person name="Goodwin L.A."/>
            <person name="Woyke T."/>
            <person name="Nolan M."/>
            <person name="Lapidus A."/>
            <person name="Chertkov O."/>
            <person name="Ovchinnikova G."/>
            <person name="Sczyrba A."/>
            <person name="Alvarez-Cohen L."/>
        </authorList>
    </citation>
    <scope>NUCLEOTIDE SEQUENCE [LARGE SCALE GENOMIC DNA]</scope>
    <source>
        <strain evidence="2">ATCC 55486 / DSM 44775 / JCM 13855 / CB1190</strain>
    </source>
</reference>
<dbReference type="Proteomes" id="UP000007809">
    <property type="component" value="Chromosome"/>
</dbReference>
<gene>
    <name evidence="1" type="ordered locus">Psed_2317</name>
</gene>
<dbReference type="EMBL" id="CP002593">
    <property type="protein sequence ID" value="AEA24528.1"/>
    <property type="molecule type" value="Genomic_DNA"/>
</dbReference>
<dbReference type="AlphaFoldDB" id="F4CSS5"/>
<dbReference type="HOGENOM" id="CLU_3390987_0_0_11"/>
<proteinExistence type="predicted"/>
<dbReference type="STRING" id="675635.Psed_2317"/>
<sequence>MPRRVSTQVITGIPLLQTEKLFSRLQIFGKVT</sequence>
<accession>F4CSS5</accession>
<dbReference type="KEGG" id="pdx:Psed_2317"/>